<organism evidence="1">
    <name type="scientific">Siphoviridae sp. ctcuE16</name>
    <dbReference type="NCBI Taxonomy" id="2826397"/>
    <lineage>
        <taxon>Viruses</taxon>
        <taxon>Duplodnaviria</taxon>
        <taxon>Heunggongvirae</taxon>
        <taxon>Uroviricota</taxon>
        <taxon>Caudoviricetes</taxon>
    </lineage>
</organism>
<protein>
    <submittedName>
        <fullName evidence="1">Uncharacterized protein</fullName>
    </submittedName>
</protein>
<name>A0A8S5QX48_9CAUD</name>
<sequence length="103" mass="11537">MITNGICTVFRTAGKAVLKAGSFPCMWQEVRAYEVQKYGEENADTAKVFIPDVAADIRKGDYIFFGEMSDPTDKELYSGLHVHSITVNNFGSRSMRHLMLGVR</sequence>
<accession>A0A8S5QX48</accession>
<dbReference type="EMBL" id="BK015753">
    <property type="protein sequence ID" value="DAE23435.1"/>
    <property type="molecule type" value="Genomic_DNA"/>
</dbReference>
<evidence type="ECO:0000313" key="1">
    <source>
        <dbReference type="EMBL" id="DAE23435.1"/>
    </source>
</evidence>
<reference evidence="1" key="1">
    <citation type="journal article" date="2021" name="Proc. Natl. Acad. Sci. U.S.A.">
        <title>A Catalog of Tens of Thousands of Viruses from Human Metagenomes Reveals Hidden Associations with Chronic Diseases.</title>
        <authorList>
            <person name="Tisza M.J."/>
            <person name="Buck C.B."/>
        </authorList>
    </citation>
    <scope>NUCLEOTIDE SEQUENCE</scope>
    <source>
        <strain evidence="1">CtcuE16</strain>
    </source>
</reference>
<proteinExistence type="predicted"/>